<keyword evidence="2" id="KW-0812">Transmembrane</keyword>
<keyword evidence="1" id="KW-0175">Coiled coil</keyword>
<proteinExistence type="predicted"/>
<dbReference type="WBParaSite" id="L893_g6372.t1">
    <property type="protein sequence ID" value="L893_g6372.t1"/>
    <property type="gene ID" value="L893_g6372"/>
</dbReference>
<accession>A0A1I8AKE6</accession>
<dbReference type="AlphaFoldDB" id="A0A1I8AKE6"/>
<feature type="coiled-coil region" evidence="1">
    <location>
        <begin position="87"/>
        <end position="114"/>
    </location>
</feature>
<protein>
    <submittedName>
        <fullName evidence="4">BZIP domain-containing protein</fullName>
    </submittedName>
</protein>
<dbReference type="Proteomes" id="UP000095287">
    <property type="component" value="Unplaced"/>
</dbReference>
<evidence type="ECO:0000313" key="4">
    <source>
        <dbReference type="WBParaSite" id="L893_g6372.t1"/>
    </source>
</evidence>
<name>A0A1I8AKE6_9BILA</name>
<sequence length="152" mass="17966">MIRKIQKSGSKSILLIFQTIFAFTFVFLLLQKITCCGVPNDASLTHGATNEIQQWDNENPKVPREEHMAPPMRYSYTGGTLRTRKFREKQKEKMNDLAHENRRLLRQQALYQQQIQLQEVRIRYLEQCLEIEYGISMGYYFPNVHSPQQNPE</sequence>
<feature type="transmembrane region" description="Helical" evidence="2">
    <location>
        <begin position="12"/>
        <end position="30"/>
    </location>
</feature>
<keyword evidence="3" id="KW-1185">Reference proteome</keyword>
<keyword evidence="2" id="KW-0472">Membrane</keyword>
<reference evidence="4" key="1">
    <citation type="submission" date="2016-11" db="UniProtKB">
        <authorList>
            <consortium name="WormBaseParasite"/>
        </authorList>
    </citation>
    <scope>IDENTIFICATION</scope>
</reference>
<evidence type="ECO:0000256" key="1">
    <source>
        <dbReference type="SAM" id="Coils"/>
    </source>
</evidence>
<keyword evidence="2" id="KW-1133">Transmembrane helix</keyword>
<evidence type="ECO:0000313" key="3">
    <source>
        <dbReference type="Proteomes" id="UP000095287"/>
    </source>
</evidence>
<organism evidence="3 4">
    <name type="scientific">Steinernema glaseri</name>
    <dbReference type="NCBI Taxonomy" id="37863"/>
    <lineage>
        <taxon>Eukaryota</taxon>
        <taxon>Metazoa</taxon>
        <taxon>Ecdysozoa</taxon>
        <taxon>Nematoda</taxon>
        <taxon>Chromadorea</taxon>
        <taxon>Rhabditida</taxon>
        <taxon>Tylenchina</taxon>
        <taxon>Panagrolaimomorpha</taxon>
        <taxon>Strongyloidoidea</taxon>
        <taxon>Steinernematidae</taxon>
        <taxon>Steinernema</taxon>
    </lineage>
</organism>
<evidence type="ECO:0000256" key="2">
    <source>
        <dbReference type="SAM" id="Phobius"/>
    </source>
</evidence>